<name>A0A834XNH1_APHGI</name>
<feature type="domain" description="HTH OST-type" evidence="1">
    <location>
        <begin position="273"/>
        <end position="348"/>
    </location>
</feature>
<protein>
    <recommendedName>
        <fullName evidence="1">HTH OST-type domain-containing protein</fullName>
    </recommendedName>
</protein>
<sequence>MKLILRSIFIEHMRVLNISTFVQSDGNYAARVKVPSLQDAQYAISQLHRRRIGCNRILIAYAHTGKPNHQQIRSQIILLLQEVPGHRLPLFEFREMFENRFSTTVSIFDLYDMKDVCIISEDGKTISLNPDHMNTPSPFLENISENEQVDLPYRTAHNKQPWINKRWAEKEIKSLPNVTMSLQLLETRIHQLLKSHNGRLPLPSITNRYEALFHEPMNVDENGVPLEHLISCLSSVELRQGISGFKFIVWPNSQMINNNNNNEPIMSPQLKSQLSFLSREFVDLLKTRPHCQLLFGCIITIYQHHYGRKCRLADYGFTKLIELLDALKETVHVIGDGHKRKVTLTHRAQARRFTSDLLLILNSQVSKQITLSEFPSAYEKVIGKTWNIVDYGVCQMHDILIEVSEKAVVVTNINDNDKLLAIPMREQTPREIEKIKQFSVQVIELLRYAPQCSMSFDNFLSSYYRHFGHRCHVSDYGFSKLSHLFEAMPDVVNIDDTNCLEKRISLTEKHSWNVLKDQIVELISKKNGSIYVSNIPRMYLNDYGYMLRPEKFNCQSVFDVLKKLNGTIELIDSQDGIKVELMANVGIKLPSSIMSARSYYSPGDLKNNNINNNTYNNSMWNKNQNYGNVIKSAGQVVQQKQQKQQGPSSIATIFFSLCVNELQSFLSYEFFNNLFC</sequence>
<organism evidence="2 3">
    <name type="scientific">Aphidius gifuensis</name>
    <name type="common">Parasitoid wasp</name>
    <dbReference type="NCBI Taxonomy" id="684658"/>
    <lineage>
        <taxon>Eukaryota</taxon>
        <taxon>Metazoa</taxon>
        <taxon>Ecdysozoa</taxon>
        <taxon>Arthropoda</taxon>
        <taxon>Hexapoda</taxon>
        <taxon>Insecta</taxon>
        <taxon>Pterygota</taxon>
        <taxon>Neoptera</taxon>
        <taxon>Endopterygota</taxon>
        <taxon>Hymenoptera</taxon>
        <taxon>Apocrita</taxon>
        <taxon>Ichneumonoidea</taxon>
        <taxon>Braconidae</taxon>
        <taxon>Aphidiinae</taxon>
        <taxon>Aphidius</taxon>
    </lineage>
</organism>
<dbReference type="InterPro" id="IPR025605">
    <property type="entry name" value="OST-HTH/LOTUS_dom"/>
</dbReference>
<proteinExistence type="predicted"/>
<dbReference type="Pfam" id="PF19687">
    <property type="entry name" value="MARF1_LOTUS"/>
    <property type="match status" value="1"/>
</dbReference>
<gene>
    <name evidence="2" type="ORF">HCN44_008322</name>
</gene>
<dbReference type="AlphaFoldDB" id="A0A834XNH1"/>
<feature type="domain" description="HTH OST-type" evidence="1">
    <location>
        <begin position="349"/>
        <end position="424"/>
    </location>
</feature>
<feature type="domain" description="HTH OST-type" evidence="1">
    <location>
        <begin position="434"/>
        <end position="508"/>
    </location>
</feature>
<comment type="caution">
    <text evidence="2">The sequence shown here is derived from an EMBL/GenBank/DDBJ whole genome shotgun (WGS) entry which is preliminary data.</text>
</comment>
<evidence type="ECO:0000313" key="3">
    <source>
        <dbReference type="Proteomes" id="UP000639338"/>
    </source>
</evidence>
<dbReference type="EMBL" id="JACMRX010000005">
    <property type="protein sequence ID" value="KAF7989648.1"/>
    <property type="molecule type" value="Genomic_DNA"/>
</dbReference>
<dbReference type="PROSITE" id="PS51644">
    <property type="entry name" value="HTH_OST"/>
    <property type="match status" value="4"/>
</dbReference>
<dbReference type="Gene3D" id="3.30.70.330">
    <property type="match status" value="1"/>
</dbReference>
<feature type="domain" description="HTH OST-type" evidence="1">
    <location>
        <begin position="181"/>
        <end position="253"/>
    </location>
</feature>
<dbReference type="InterPro" id="IPR045602">
    <property type="entry name" value="MARF1_LOTUS"/>
</dbReference>
<dbReference type="Proteomes" id="UP000639338">
    <property type="component" value="Unassembled WGS sequence"/>
</dbReference>
<dbReference type="InterPro" id="IPR012677">
    <property type="entry name" value="Nucleotide-bd_a/b_plait_sf"/>
</dbReference>
<reference evidence="2 3" key="1">
    <citation type="submission" date="2020-08" db="EMBL/GenBank/DDBJ databases">
        <title>Aphidius gifuensis genome sequencing and assembly.</title>
        <authorList>
            <person name="Du Z."/>
        </authorList>
    </citation>
    <scope>NUCLEOTIDE SEQUENCE [LARGE SCALE GENOMIC DNA]</scope>
    <source>
        <strain evidence="2">YNYX2018</strain>
        <tissue evidence="2">Adults</tissue>
    </source>
</reference>
<dbReference type="Gene3D" id="3.30.420.610">
    <property type="entry name" value="LOTUS domain-like"/>
    <property type="match status" value="3"/>
</dbReference>
<keyword evidence="3" id="KW-1185">Reference proteome</keyword>
<evidence type="ECO:0000313" key="2">
    <source>
        <dbReference type="EMBL" id="KAF7989648.1"/>
    </source>
</evidence>
<accession>A0A834XNH1</accession>
<evidence type="ECO:0000259" key="1">
    <source>
        <dbReference type="PROSITE" id="PS51644"/>
    </source>
</evidence>
<dbReference type="InterPro" id="IPR041966">
    <property type="entry name" value="LOTUS-like"/>
</dbReference>
<dbReference type="Pfam" id="PF12872">
    <property type="entry name" value="OST-HTH"/>
    <property type="match status" value="3"/>
</dbReference>
<dbReference type="OrthoDB" id="549353at2759"/>